<dbReference type="AlphaFoldDB" id="A0A0M3JF55"/>
<name>A0A0M3JF55_ANISI</name>
<reference evidence="1 2" key="2">
    <citation type="submission" date="2018-11" db="EMBL/GenBank/DDBJ databases">
        <authorList>
            <consortium name="Pathogen Informatics"/>
        </authorList>
    </citation>
    <scope>NUCLEOTIDE SEQUENCE [LARGE SCALE GENOMIC DNA]</scope>
</reference>
<evidence type="ECO:0000313" key="3">
    <source>
        <dbReference type="WBParaSite" id="ASIM_0000625501-mRNA-1"/>
    </source>
</evidence>
<evidence type="ECO:0000313" key="1">
    <source>
        <dbReference type="EMBL" id="VDK26435.1"/>
    </source>
</evidence>
<dbReference type="Proteomes" id="UP000267096">
    <property type="component" value="Unassembled WGS sequence"/>
</dbReference>
<gene>
    <name evidence="1" type="ORF">ASIM_LOCUS6042</name>
</gene>
<protein>
    <submittedName>
        <fullName evidence="3">Ovule protein</fullName>
    </submittedName>
</protein>
<organism evidence="3">
    <name type="scientific">Anisakis simplex</name>
    <name type="common">Herring worm</name>
    <dbReference type="NCBI Taxonomy" id="6269"/>
    <lineage>
        <taxon>Eukaryota</taxon>
        <taxon>Metazoa</taxon>
        <taxon>Ecdysozoa</taxon>
        <taxon>Nematoda</taxon>
        <taxon>Chromadorea</taxon>
        <taxon>Rhabditida</taxon>
        <taxon>Spirurina</taxon>
        <taxon>Ascaridomorpha</taxon>
        <taxon>Ascaridoidea</taxon>
        <taxon>Anisakidae</taxon>
        <taxon>Anisakis</taxon>
        <taxon>Anisakis simplex complex</taxon>
    </lineage>
</organism>
<keyword evidence="2" id="KW-1185">Reference proteome</keyword>
<dbReference type="PANTHER" id="PTHR46129:SF4">
    <property type="entry name" value="SYNAPTOTAGMIN-16"/>
    <property type="match status" value="1"/>
</dbReference>
<reference evidence="3" key="1">
    <citation type="submission" date="2017-02" db="UniProtKB">
        <authorList>
            <consortium name="WormBaseParasite"/>
        </authorList>
    </citation>
    <scope>IDENTIFICATION</scope>
</reference>
<dbReference type="InterPro" id="IPR043541">
    <property type="entry name" value="SYT14/14L/16"/>
</dbReference>
<dbReference type="PANTHER" id="PTHR46129">
    <property type="entry name" value="SYNAPTOTAGMIN 14, ISOFORM D"/>
    <property type="match status" value="1"/>
</dbReference>
<sequence>MENKFTHIFLEPYSGQYILKRRTFSETSHGNLTEDVTILVNVYALVGVWRKKIQIGWISLGESSSTEDEQDHWHEMIQGLGTTVSKWHHLMIS</sequence>
<dbReference type="OrthoDB" id="5978493at2759"/>
<dbReference type="GO" id="GO:0005543">
    <property type="term" value="F:phospholipid binding"/>
    <property type="evidence" value="ECO:0007669"/>
    <property type="project" value="TreeGrafter"/>
</dbReference>
<evidence type="ECO:0000313" key="2">
    <source>
        <dbReference type="Proteomes" id="UP000267096"/>
    </source>
</evidence>
<dbReference type="EMBL" id="UYRR01012605">
    <property type="protein sequence ID" value="VDK26435.1"/>
    <property type="molecule type" value="Genomic_DNA"/>
</dbReference>
<accession>A0A0M3JF55</accession>
<dbReference type="WBParaSite" id="ASIM_0000625501-mRNA-1">
    <property type="protein sequence ID" value="ASIM_0000625501-mRNA-1"/>
    <property type="gene ID" value="ASIM_0000625501"/>
</dbReference>
<proteinExistence type="predicted"/>